<sequence>MSFLGNPNLSLPNGLNLWDSLLKTLTSLQKVISKLSDLKGVLLARIMEDNTNRMKLESISDEEWDFEHQQICGFIRFFVDDN</sequence>
<evidence type="ECO:0000313" key="1">
    <source>
        <dbReference type="EMBL" id="RDX61542.1"/>
    </source>
</evidence>
<dbReference type="Proteomes" id="UP000257109">
    <property type="component" value="Unassembled WGS sequence"/>
</dbReference>
<organism evidence="1 2">
    <name type="scientific">Mucuna pruriens</name>
    <name type="common">Velvet bean</name>
    <name type="synonym">Dolichos pruriens</name>
    <dbReference type="NCBI Taxonomy" id="157652"/>
    <lineage>
        <taxon>Eukaryota</taxon>
        <taxon>Viridiplantae</taxon>
        <taxon>Streptophyta</taxon>
        <taxon>Embryophyta</taxon>
        <taxon>Tracheophyta</taxon>
        <taxon>Spermatophyta</taxon>
        <taxon>Magnoliopsida</taxon>
        <taxon>eudicotyledons</taxon>
        <taxon>Gunneridae</taxon>
        <taxon>Pentapetalae</taxon>
        <taxon>rosids</taxon>
        <taxon>fabids</taxon>
        <taxon>Fabales</taxon>
        <taxon>Fabaceae</taxon>
        <taxon>Papilionoideae</taxon>
        <taxon>50 kb inversion clade</taxon>
        <taxon>NPAAA clade</taxon>
        <taxon>indigoferoid/millettioid clade</taxon>
        <taxon>Phaseoleae</taxon>
        <taxon>Mucuna</taxon>
    </lineage>
</organism>
<name>A0A371E677_MUCPR</name>
<comment type="caution">
    <text evidence="1">The sequence shown here is derived from an EMBL/GenBank/DDBJ whole genome shotgun (WGS) entry which is preliminary data.</text>
</comment>
<dbReference type="OrthoDB" id="418757at2759"/>
<protein>
    <submittedName>
        <fullName evidence="1">Uncharacterized protein</fullName>
    </submittedName>
</protein>
<reference evidence="1" key="1">
    <citation type="submission" date="2018-05" db="EMBL/GenBank/DDBJ databases">
        <title>Draft genome of Mucuna pruriens seed.</title>
        <authorList>
            <person name="Nnadi N.E."/>
            <person name="Vos R."/>
            <person name="Hasami M.H."/>
            <person name="Devisetty U.K."/>
            <person name="Aguiy J.C."/>
        </authorList>
    </citation>
    <scope>NUCLEOTIDE SEQUENCE [LARGE SCALE GENOMIC DNA]</scope>
    <source>
        <strain evidence="1">JCA_2017</strain>
    </source>
</reference>
<dbReference type="AlphaFoldDB" id="A0A371E677"/>
<evidence type="ECO:0000313" key="2">
    <source>
        <dbReference type="Proteomes" id="UP000257109"/>
    </source>
</evidence>
<gene>
    <name evidence="1" type="ORF">CR513_60221</name>
</gene>
<keyword evidence="2" id="KW-1185">Reference proteome</keyword>
<feature type="non-terminal residue" evidence="1">
    <location>
        <position position="1"/>
    </location>
</feature>
<accession>A0A371E677</accession>
<dbReference type="EMBL" id="QJKJ01016078">
    <property type="protein sequence ID" value="RDX61542.1"/>
    <property type="molecule type" value="Genomic_DNA"/>
</dbReference>
<feature type="non-terminal residue" evidence="1">
    <location>
        <position position="82"/>
    </location>
</feature>
<proteinExistence type="predicted"/>